<dbReference type="AlphaFoldDB" id="A0A135I7L1"/>
<dbReference type="Pfam" id="PF05199">
    <property type="entry name" value="GMC_oxred_C"/>
    <property type="match status" value="1"/>
</dbReference>
<comment type="cofactor">
    <cofactor evidence="1">
        <name>FAD</name>
        <dbReference type="ChEBI" id="CHEBI:57692"/>
    </cofactor>
</comment>
<keyword evidence="9" id="KW-1185">Reference proteome</keyword>
<proteinExistence type="inferred from homology"/>
<evidence type="ECO:0000313" key="8">
    <source>
        <dbReference type="EMBL" id="KXF81374.1"/>
    </source>
</evidence>
<evidence type="ECO:0000256" key="3">
    <source>
        <dbReference type="ARBA" id="ARBA00022630"/>
    </source>
</evidence>
<dbReference type="PANTHER" id="PTHR42784">
    <property type="entry name" value="PYRANOSE 2-OXIDASE"/>
    <property type="match status" value="1"/>
</dbReference>
<dbReference type="EMBL" id="LNTY01000034">
    <property type="protein sequence ID" value="KXF81374.1"/>
    <property type="molecule type" value="Genomic_DNA"/>
</dbReference>
<dbReference type="GO" id="GO:0016614">
    <property type="term" value="F:oxidoreductase activity, acting on CH-OH group of donors"/>
    <property type="evidence" value="ECO:0007669"/>
    <property type="project" value="InterPro"/>
</dbReference>
<feature type="domain" description="FAD-dependent oxidoreductase 2 FAD-binding" evidence="6">
    <location>
        <begin position="4"/>
        <end position="43"/>
    </location>
</feature>
<organism evidence="8 9">
    <name type="scientific">Enterovibrio coralii</name>
    <dbReference type="NCBI Taxonomy" id="294935"/>
    <lineage>
        <taxon>Bacteria</taxon>
        <taxon>Pseudomonadati</taxon>
        <taxon>Pseudomonadota</taxon>
        <taxon>Gammaproteobacteria</taxon>
        <taxon>Vibrionales</taxon>
        <taxon>Vibrionaceae</taxon>
        <taxon>Enterovibrio</taxon>
    </lineage>
</organism>
<evidence type="ECO:0000313" key="9">
    <source>
        <dbReference type="Proteomes" id="UP000070529"/>
    </source>
</evidence>
<evidence type="ECO:0000259" key="7">
    <source>
        <dbReference type="Pfam" id="PF05199"/>
    </source>
</evidence>
<dbReference type="SUPFAM" id="SSF51905">
    <property type="entry name" value="FAD/NAD(P)-binding domain"/>
    <property type="match status" value="1"/>
</dbReference>
<protein>
    <submittedName>
        <fullName evidence="8">4Fe-4S ferredoxin</fullName>
    </submittedName>
</protein>
<dbReference type="PANTHER" id="PTHR42784:SF1">
    <property type="entry name" value="PYRANOSE 2-OXIDASE"/>
    <property type="match status" value="1"/>
</dbReference>
<dbReference type="Gene3D" id="3.50.50.60">
    <property type="entry name" value="FAD/NAD(P)-binding domain"/>
    <property type="match status" value="2"/>
</dbReference>
<dbReference type="Pfam" id="PF00890">
    <property type="entry name" value="FAD_binding_2"/>
    <property type="match status" value="1"/>
</dbReference>
<feature type="domain" description="Glucose-methanol-choline oxidoreductase C-terminal" evidence="7">
    <location>
        <begin position="458"/>
        <end position="510"/>
    </location>
</feature>
<sequence length="525" mass="57622">MQFDVIVIGSGPAGTSAALPLVRSGKKVLMLDWGNKSDNSVPSQSHYDSRESDDKQSNWMIGKDLFSLKNNSSVSPKLRIPTLEYVFRDFEKSFSVDSDNFFYTGSMATGGLSNAWGAGVAALSPANLIKEYGSAYREMLTSYANVSPRLGISGSNADKLSTYFNVDRWADKGVDLDDLPKYILEEYDNKSESSDVVLGRARIAVLSKPKDERKKCDSLGNCLWGCKNESIYSAKYEMRSLMKSSNFKVINGVAVTNIKSNENRVYVSGFDQNGGEITFDAHSVFLGAGTLSTSKILVKSLAIRNSELRIQSCPTAAFLLFVPRFFGRKVSKSEFGLGQVSFKVKLTKKLDGFGSFFGTQGLPLYEFVRHLPIGISSGARFLSSIINSCMVGNLFLPGTLSTSKMIVDERGEISLSGSYDDSYRKLGSNAKTKLVKQFARMKCFMVPFSFKFTEPGACIHYASTFPISDSNEIGTCRKSGEVVGLKNVYVVDGASLPSLSEKSHTLTIMANSDRIARNYISRAHK</sequence>
<keyword evidence="5" id="KW-0560">Oxidoreductase</keyword>
<keyword evidence="3" id="KW-0285">Flavoprotein</keyword>
<dbReference type="InterPro" id="IPR003953">
    <property type="entry name" value="FAD-dep_OxRdtase_2_FAD-bd"/>
</dbReference>
<dbReference type="OrthoDB" id="9766632at2"/>
<comment type="caution">
    <text evidence="8">The sequence shown here is derived from an EMBL/GenBank/DDBJ whole genome shotgun (WGS) entry which is preliminary data.</text>
</comment>
<accession>A0A135I7L1</accession>
<evidence type="ECO:0000256" key="5">
    <source>
        <dbReference type="ARBA" id="ARBA00023002"/>
    </source>
</evidence>
<keyword evidence="4" id="KW-0274">FAD</keyword>
<dbReference type="Proteomes" id="UP000070529">
    <property type="component" value="Unassembled WGS sequence"/>
</dbReference>
<evidence type="ECO:0000256" key="4">
    <source>
        <dbReference type="ARBA" id="ARBA00022827"/>
    </source>
</evidence>
<evidence type="ECO:0000256" key="2">
    <source>
        <dbReference type="ARBA" id="ARBA00010790"/>
    </source>
</evidence>
<evidence type="ECO:0000259" key="6">
    <source>
        <dbReference type="Pfam" id="PF00890"/>
    </source>
</evidence>
<dbReference type="InterPro" id="IPR036188">
    <property type="entry name" value="FAD/NAD-bd_sf"/>
</dbReference>
<reference evidence="8 9" key="1">
    <citation type="submission" date="2015-11" db="EMBL/GenBank/DDBJ databases">
        <title>Genomic Taxonomy of the Vibrionaceae.</title>
        <authorList>
            <person name="Gomez-Gil B."/>
            <person name="Enciso-Ibarra J."/>
        </authorList>
    </citation>
    <scope>NUCLEOTIDE SEQUENCE [LARGE SCALE GENOMIC DNA]</scope>
    <source>
        <strain evidence="8 9">CAIM 912</strain>
    </source>
</reference>
<comment type="similarity">
    <text evidence="2">Belongs to the GMC oxidoreductase family.</text>
</comment>
<gene>
    <name evidence="8" type="ORF">ATN88_01125</name>
</gene>
<evidence type="ECO:0000256" key="1">
    <source>
        <dbReference type="ARBA" id="ARBA00001974"/>
    </source>
</evidence>
<dbReference type="InterPro" id="IPR007867">
    <property type="entry name" value="GMC_OxRtase_C"/>
</dbReference>
<dbReference type="RefSeq" id="WP_067416167.1">
    <property type="nucleotide sequence ID" value="NZ_LNTY01000034.1"/>
</dbReference>
<dbReference type="InterPro" id="IPR051473">
    <property type="entry name" value="P2Ox-like"/>
</dbReference>
<name>A0A135I7L1_9GAMM</name>
<dbReference type="STRING" id="294935.ATN88_01125"/>